<accession>A0A0X8X2C6</accession>
<dbReference type="KEGG" id="mgot:MgSA37_02521"/>
<name>A0A0X8X2C6_9SPHI</name>
<dbReference type="Proteomes" id="UP000218263">
    <property type="component" value="Chromosome"/>
</dbReference>
<reference evidence="1 2" key="1">
    <citation type="submission" date="2015-12" db="EMBL/GenBank/DDBJ databases">
        <title>Genome sequence of Mucilaginibacter gotjawali.</title>
        <authorList>
            <person name="Lee J.S."/>
            <person name="Lee K.C."/>
            <person name="Kim K.K."/>
            <person name="Lee B.W."/>
        </authorList>
    </citation>
    <scope>NUCLEOTIDE SEQUENCE [LARGE SCALE GENOMIC DNA]</scope>
    <source>
        <strain evidence="1 2">SA3-7</strain>
    </source>
</reference>
<dbReference type="AlphaFoldDB" id="A0A0X8X2C6"/>
<proteinExistence type="predicted"/>
<evidence type="ECO:0008006" key="3">
    <source>
        <dbReference type="Google" id="ProtNLM"/>
    </source>
</evidence>
<gene>
    <name evidence="1" type="ORF">MgSA37_02521</name>
</gene>
<protein>
    <recommendedName>
        <fullName evidence="3">Gliding motility protein RemB</fullName>
    </recommendedName>
</protein>
<sequence>MEPGYYFKKASFVFISFFVLFLTTKETNAQLIYQPYSYQFYQKLNKAEYTINTNAHTAVKPYFISDSSAVRRLYDSIVMAGADNSHKSWLHRIVFSGHAVDVKNGGYTLNADYLPDLVLGKQLEGGRTIWLNTRGYQVSGTVGSNFFFYTSGYENQGKFANYETDYINKTHMVPGQGYNRSLPAGSKDWAYVTALIGYQAGKNISIALGEDKTFIGEGYRSMLLSDYASACPLLRLTVNLGKKFRYMAMWTYMEDQNAVQFNSFSNNRRKWGVFHYIDWSITNRASLGFFNAVISEEANDEGKLRGFDMNYINPVYFSPALGPASQAADHTLIGFNGKYKILTKTIIYGQLLFDQSLSSAVKGNNNAWQAGLKGWDLFKVSNLNYLFEYNTASPFTYSNKYPIVNYAELNEPLADPLGANFKECIGILNYSLGKFDFQGELLWAKYGLNMGDINYGKDITLANDVNIAPGYSVTGQGLATTLKYAEGTVAYILNPKYNLRMEIGVLVRQESNALSNTKTILFTVGLRSSFRDLYHDF</sequence>
<evidence type="ECO:0000313" key="2">
    <source>
        <dbReference type="Proteomes" id="UP000218263"/>
    </source>
</evidence>
<evidence type="ECO:0000313" key="1">
    <source>
        <dbReference type="EMBL" id="BAU54346.1"/>
    </source>
</evidence>
<organism evidence="1 2">
    <name type="scientific">Mucilaginibacter gotjawali</name>
    <dbReference type="NCBI Taxonomy" id="1550579"/>
    <lineage>
        <taxon>Bacteria</taxon>
        <taxon>Pseudomonadati</taxon>
        <taxon>Bacteroidota</taxon>
        <taxon>Sphingobacteriia</taxon>
        <taxon>Sphingobacteriales</taxon>
        <taxon>Sphingobacteriaceae</taxon>
        <taxon>Mucilaginibacter</taxon>
    </lineage>
</organism>
<keyword evidence="2" id="KW-1185">Reference proteome</keyword>
<dbReference type="EMBL" id="AP017313">
    <property type="protein sequence ID" value="BAU54346.1"/>
    <property type="molecule type" value="Genomic_DNA"/>
</dbReference>